<dbReference type="Gene3D" id="3.30.565.10">
    <property type="entry name" value="Histidine kinase-like ATPase, C-terminal domain"/>
    <property type="match status" value="1"/>
</dbReference>
<keyword evidence="11" id="KW-1185">Reference proteome</keyword>
<organism evidence="10 11">
    <name type="scientific">Mastigocoleus testarum BC008</name>
    <dbReference type="NCBI Taxonomy" id="371196"/>
    <lineage>
        <taxon>Bacteria</taxon>
        <taxon>Bacillati</taxon>
        <taxon>Cyanobacteriota</taxon>
        <taxon>Cyanophyceae</taxon>
        <taxon>Nostocales</taxon>
        <taxon>Hapalosiphonaceae</taxon>
        <taxon>Mastigocoleus</taxon>
    </lineage>
</organism>
<evidence type="ECO:0000256" key="6">
    <source>
        <dbReference type="PROSITE-ProRule" id="PRU00169"/>
    </source>
</evidence>
<evidence type="ECO:0000259" key="8">
    <source>
        <dbReference type="PROSITE" id="PS50109"/>
    </source>
</evidence>
<dbReference type="PANTHER" id="PTHR43547">
    <property type="entry name" value="TWO-COMPONENT HISTIDINE KINASE"/>
    <property type="match status" value="1"/>
</dbReference>
<dbReference type="InterPro" id="IPR036097">
    <property type="entry name" value="HisK_dim/P_sf"/>
</dbReference>
<accession>A0A0V7ZGE9</accession>
<evidence type="ECO:0000256" key="7">
    <source>
        <dbReference type="SAM" id="Coils"/>
    </source>
</evidence>
<protein>
    <recommendedName>
        <fullName evidence="2">histidine kinase</fullName>
        <ecNumber evidence="2">2.7.13.3</ecNumber>
    </recommendedName>
</protein>
<keyword evidence="4" id="KW-0808">Transferase</keyword>
<feature type="domain" description="Response regulatory" evidence="9">
    <location>
        <begin position="13"/>
        <end position="129"/>
    </location>
</feature>
<dbReference type="RefSeq" id="WP_058184366.1">
    <property type="nucleotide sequence ID" value="NZ_LMTZ01000135.1"/>
</dbReference>
<dbReference type="InterPro" id="IPR011006">
    <property type="entry name" value="CheY-like_superfamily"/>
</dbReference>
<dbReference type="OrthoDB" id="9806995at2"/>
<feature type="coiled-coil region" evidence="7">
    <location>
        <begin position="124"/>
        <end position="190"/>
    </location>
</feature>
<proteinExistence type="predicted"/>
<dbReference type="SMART" id="SM00387">
    <property type="entry name" value="HATPase_c"/>
    <property type="match status" value="1"/>
</dbReference>
<keyword evidence="7" id="KW-0175">Coiled coil</keyword>
<dbReference type="InterPro" id="IPR004358">
    <property type="entry name" value="Sig_transdc_His_kin-like_C"/>
</dbReference>
<reference evidence="10 11" key="1">
    <citation type="journal article" date="2015" name="Genome Announc.">
        <title>Draft Genome of the Euendolithic (true boring) Cyanobacterium Mastigocoleus testarum strain BC008.</title>
        <authorList>
            <person name="Guida B.S."/>
            <person name="Garcia-Pichel F."/>
        </authorList>
    </citation>
    <scope>NUCLEOTIDE SEQUENCE [LARGE SCALE GENOMIC DNA]</scope>
    <source>
        <strain evidence="10 11">BC008</strain>
    </source>
</reference>
<dbReference type="Pfam" id="PF00072">
    <property type="entry name" value="Response_reg"/>
    <property type="match status" value="1"/>
</dbReference>
<keyword evidence="4" id="KW-0418">Kinase</keyword>
<dbReference type="SUPFAM" id="SSF55874">
    <property type="entry name" value="ATPase domain of HSP90 chaperone/DNA topoisomerase II/histidine kinase"/>
    <property type="match status" value="1"/>
</dbReference>
<feature type="modified residue" description="4-aspartylphosphate" evidence="6">
    <location>
        <position position="62"/>
    </location>
</feature>
<sequence length="491" mass="56027">MEQKSQEPGFKGDILIIDDELDNLRVLSTILESSGYQVRQATNGDTGIRTANLQLPDLILLDILMPEIDGYQVCQQLKSNSTTFNIPIIFFSALGMGNDKAKGFSVGAVDFITKPFQIEEVLARVEHQLTIRKLQTQLERKNQELKLQNSRLRSEIYIREQTETELRRSQAQLNVRNQELQTALSNLEKTQWQLIQSEKMSSLGELATQLAHEINNPLNSIYRNIKYVYDYGKSLKNIIDIYTKSCQKESCYSTNKETLKVIQNHELNFILDDYSQVLNSMTKGAKKIDKIVSSMLYFSRCNKGEFNQVDIHQGIDSILTILQSRLNAQTNRKAIQVRHNYNNVPLIQGCKTQLNQVFMKILDNSIDALEEKLEIADDKFVPIINISTKFTKAKIHQCNSQKLSDKVVEICITDNGIGVPAKYQNQVFEPFFTTKKSEKKAGLGLSLSYLIVVEKHHGELKFCSKPTQETEVLIRLPLSYSSSETLRETNL</sequence>
<evidence type="ECO:0000313" key="11">
    <source>
        <dbReference type="Proteomes" id="UP000053372"/>
    </source>
</evidence>
<dbReference type="PANTHER" id="PTHR43547:SF2">
    <property type="entry name" value="HYBRID SIGNAL TRANSDUCTION HISTIDINE KINASE C"/>
    <property type="match status" value="1"/>
</dbReference>
<dbReference type="InterPro" id="IPR036890">
    <property type="entry name" value="HATPase_C_sf"/>
</dbReference>
<dbReference type="SUPFAM" id="SSF52172">
    <property type="entry name" value="CheY-like"/>
    <property type="match status" value="1"/>
</dbReference>
<name>A0A0V7ZGE9_9CYAN</name>
<evidence type="ECO:0000256" key="4">
    <source>
        <dbReference type="ARBA" id="ARBA00022777"/>
    </source>
</evidence>
<evidence type="ECO:0000256" key="5">
    <source>
        <dbReference type="ARBA" id="ARBA00023012"/>
    </source>
</evidence>
<dbReference type="Gene3D" id="1.10.287.130">
    <property type="match status" value="1"/>
</dbReference>
<dbReference type="PROSITE" id="PS50110">
    <property type="entry name" value="RESPONSE_REGULATORY"/>
    <property type="match status" value="1"/>
</dbReference>
<dbReference type="CDD" id="cd00082">
    <property type="entry name" value="HisKA"/>
    <property type="match status" value="1"/>
</dbReference>
<feature type="domain" description="Histidine kinase" evidence="8">
    <location>
        <begin position="209"/>
        <end position="480"/>
    </location>
</feature>
<dbReference type="Gene3D" id="3.40.50.2300">
    <property type="match status" value="1"/>
</dbReference>
<dbReference type="AlphaFoldDB" id="A0A0V7ZGE9"/>
<evidence type="ECO:0000259" key="9">
    <source>
        <dbReference type="PROSITE" id="PS50110"/>
    </source>
</evidence>
<evidence type="ECO:0000313" key="10">
    <source>
        <dbReference type="EMBL" id="KST63625.1"/>
    </source>
</evidence>
<evidence type="ECO:0000256" key="2">
    <source>
        <dbReference type="ARBA" id="ARBA00012438"/>
    </source>
</evidence>
<dbReference type="Proteomes" id="UP000053372">
    <property type="component" value="Unassembled WGS sequence"/>
</dbReference>
<keyword evidence="3 6" id="KW-0597">Phosphoprotein</keyword>
<dbReference type="EC" id="2.7.13.3" evidence="2"/>
<dbReference type="EMBL" id="LMTZ01000135">
    <property type="protein sequence ID" value="KST63625.1"/>
    <property type="molecule type" value="Genomic_DNA"/>
</dbReference>
<dbReference type="InterPro" id="IPR005467">
    <property type="entry name" value="His_kinase_dom"/>
</dbReference>
<evidence type="ECO:0000256" key="3">
    <source>
        <dbReference type="ARBA" id="ARBA00022553"/>
    </source>
</evidence>
<dbReference type="InterPro" id="IPR001789">
    <property type="entry name" value="Sig_transdc_resp-reg_receiver"/>
</dbReference>
<dbReference type="PROSITE" id="PS50109">
    <property type="entry name" value="HIS_KIN"/>
    <property type="match status" value="1"/>
</dbReference>
<gene>
    <name evidence="10" type="ORF">BC008_14280</name>
</gene>
<keyword evidence="5" id="KW-0902">Two-component regulatory system</keyword>
<dbReference type="SMART" id="SM00448">
    <property type="entry name" value="REC"/>
    <property type="match status" value="1"/>
</dbReference>
<dbReference type="SUPFAM" id="SSF47384">
    <property type="entry name" value="Homodimeric domain of signal transducing histidine kinase"/>
    <property type="match status" value="1"/>
</dbReference>
<dbReference type="InterPro" id="IPR003661">
    <property type="entry name" value="HisK_dim/P_dom"/>
</dbReference>
<dbReference type="Pfam" id="PF02518">
    <property type="entry name" value="HATPase_c"/>
    <property type="match status" value="1"/>
</dbReference>
<comment type="caution">
    <text evidence="10">The sequence shown here is derived from an EMBL/GenBank/DDBJ whole genome shotgun (WGS) entry which is preliminary data.</text>
</comment>
<dbReference type="InterPro" id="IPR003594">
    <property type="entry name" value="HATPase_dom"/>
</dbReference>
<comment type="catalytic activity">
    <reaction evidence="1">
        <text>ATP + protein L-histidine = ADP + protein N-phospho-L-histidine.</text>
        <dbReference type="EC" id="2.7.13.3"/>
    </reaction>
</comment>
<dbReference type="PRINTS" id="PR00344">
    <property type="entry name" value="BCTRLSENSOR"/>
</dbReference>
<evidence type="ECO:0000256" key="1">
    <source>
        <dbReference type="ARBA" id="ARBA00000085"/>
    </source>
</evidence>
<dbReference type="GO" id="GO:0000155">
    <property type="term" value="F:phosphorelay sensor kinase activity"/>
    <property type="evidence" value="ECO:0007669"/>
    <property type="project" value="InterPro"/>
</dbReference>